<reference evidence="1" key="1">
    <citation type="submission" date="2021-09" db="EMBL/GenBank/DDBJ databases">
        <authorList>
            <person name="Martin H S."/>
        </authorList>
    </citation>
    <scope>NUCLEOTIDE SEQUENCE</scope>
</reference>
<dbReference type="AlphaFoldDB" id="A0A8J2W8C4"/>
<dbReference type="Proteomes" id="UP000789524">
    <property type="component" value="Unassembled WGS sequence"/>
</dbReference>
<accession>A0A8J2W8C4</accession>
<protein>
    <submittedName>
        <fullName evidence="1">(African queen) hypothetical protein</fullName>
    </submittedName>
</protein>
<gene>
    <name evidence="1" type="ORF">DCHRY22_LOCUS12499</name>
</gene>
<keyword evidence="2" id="KW-1185">Reference proteome</keyword>
<sequence length="317" mass="37119">MTQPWKFSESSQDLLERFVKSSEKIGRNKWVRKFGHRTTELLESYHITVVDRDDTFVISSDESSSDTIITGDKNNEVDEIQSIADKFSQDVAVREPVSHIDYIMKKCYKDPKNYNLLADSLSEADMEKFLEHILNNAVDNTFTERILTELLPTYLKKYPSRNSIDLFIKTRDKNIFKHILEIIMKDIEIERVILQEYTSLLKSTEKSDLLNNIITFNISDEVFTHHLETILMIYKDCNKTKDINHFILTKLTQTAQNGANDKNYGRLLHLYLQNIKHNPEEAASCLENLEKVIDIHQSPFRRPCVNTFNDIKRYIFA</sequence>
<evidence type="ECO:0000313" key="1">
    <source>
        <dbReference type="EMBL" id="CAG9577690.1"/>
    </source>
</evidence>
<dbReference type="OrthoDB" id="7466113at2759"/>
<name>A0A8J2W8C4_9NEOP</name>
<proteinExistence type="predicted"/>
<evidence type="ECO:0000313" key="2">
    <source>
        <dbReference type="Proteomes" id="UP000789524"/>
    </source>
</evidence>
<dbReference type="EMBL" id="CAKASE010000076">
    <property type="protein sequence ID" value="CAG9577690.1"/>
    <property type="molecule type" value="Genomic_DNA"/>
</dbReference>
<organism evidence="1 2">
    <name type="scientific">Danaus chrysippus</name>
    <name type="common">African queen</name>
    <dbReference type="NCBI Taxonomy" id="151541"/>
    <lineage>
        <taxon>Eukaryota</taxon>
        <taxon>Metazoa</taxon>
        <taxon>Ecdysozoa</taxon>
        <taxon>Arthropoda</taxon>
        <taxon>Hexapoda</taxon>
        <taxon>Insecta</taxon>
        <taxon>Pterygota</taxon>
        <taxon>Neoptera</taxon>
        <taxon>Endopterygota</taxon>
        <taxon>Lepidoptera</taxon>
        <taxon>Glossata</taxon>
        <taxon>Ditrysia</taxon>
        <taxon>Papilionoidea</taxon>
        <taxon>Nymphalidae</taxon>
        <taxon>Danainae</taxon>
        <taxon>Danaini</taxon>
        <taxon>Danaina</taxon>
        <taxon>Danaus</taxon>
        <taxon>Anosia</taxon>
    </lineage>
</organism>
<comment type="caution">
    <text evidence="1">The sequence shown here is derived from an EMBL/GenBank/DDBJ whole genome shotgun (WGS) entry which is preliminary data.</text>
</comment>